<evidence type="ECO:0000256" key="6">
    <source>
        <dbReference type="SAM" id="SignalP"/>
    </source>
</evidence>
<dbReference type="EMBL" id="BRXS01000006">
    <property type="protein sequence ID" value="GLC27678.1"/>
    <property type="molecule type" value="Genomic_DNA"/>
</dbReference>
<evidence type="ECO:0000256" key="4">
    <source>
        <dbReference type="ARBA" id="ARBA00023136"/>
    </source>
</evidence>
<feature type="signal peptide" evidence="6">
    <location>
        <begin position="1"/>
        <end position="30"/>
    </location>
</feature>
<gene>
    <name evidence="8" type="ORF">rosag_41910</name>
</gene>
<dbReference type="Pfam" id="PF07980">
    <property type="entry name" value="SusD_RagB"/>
    <property type="match status" value="1"/>
</dbReference>
<proteinExistence type="inferred from homology"/>
<dbReference type="Proteomes" id="UP001161325">
    <property type="component" value="Unassembled WGS sequence"/>
</dbReference>
<dbReference type="GO" id="GO:0009279">
    <property type="term" value="C:cell outer membrane"/>
    <property type="evidence" value="ECO:0007669"/>
    <property type="project" value="UniProtKB-SubCell"/>
</dbReference>
<feature type="domain" description="RagB/SusD" evidence="7">
    <location>
        <begin position="338"/>
        <end position="443"/>
    </location>
</feature>
<comment type="caution">
    <text evidence="8">The sequence shown here is derived from an EMBL/GenBank/DDBJ whole genome shotgun (WGS) entry which is preliminary data.</text>
</comment>
<comment type="subcellular location">
    <subcellularLocation>
        <location evidence="1">Cell outer membrane</location>
    </subcellularLocation>
</comment>
<dbReference type="PROSITE" id="PS51257">
    <property type="entry name" value="PROKAR_LIPOPROTEIN"/>
    <property type="match status" value="1"/>
</dbReference>
<organism evidence="8 9">
    <name type="scientific">Roseisolibacter agri</name>
    <dbReference type="NCBI Taxonomy" id="2014610"/>
    <lineage>
        <taxon>Bacteria</taxon>
        <taxon>Pseudomonadati</taxon>
        <taxon>Gemmatimonadota</taxon>
        <taxon>Gemmatimonadia</taxon>
        <taxon>Gemmatimonadales</taxon>
        <taxon>Gemmatimonadaceae</taxon>
        <taxon>Roseisolibacter</taxon>
    </lineage>
</organism>
<dbReference type="AlphaFoldDB" id="A0AA37QIW1"/>
<dbReference type="InterPro" id="IPR012944">
    <property type="entry name" value="SusD_RagB_dom"/>
</dbReference>
<keyword evidence="4" id="KW-0472">Membrane</keyword>
<accession>A0AA37QIW1</accession>
<dbReference type="Gene3D" id="1.25.40.390">
    <property type="match status" value="1"/>
</dbReference>
<name>A0AA37QIW1_9BACT</name>
<evidence type="ECO:0000256" key="2">
    <source>
        <dbReference type="ARBA" id="ARBA00006275"/>
    </source>
</evidence>
<feature type="chain" id="PRO_5041372442" description="RagB/SusD domain-containing protein" evidence="6">
    <location>
        <begin position="31"/>
        <end position="447"/>
    </location>
</feature>
<reference evidence="8" key="1">
    <citation type="submission" date="2022-08" db="EMBL/GenBank/DDBJ databases">
        <title>Draft genome sequencing of Roseisolibacter agri AW1220.</title>
        <authorList>
            <person name="Tobiishi Y."/>
            <person name="Tonouchi A."/>
        </authorList>
    </citation>
    <scope>NUCLEOTIDE SEQUENCE</scope>
    <source>
        <strain evidence="8">AW1220</strain>
    </source>
</reference>
<evidence type="ECO:0000256" key="1">
    <source>
        <dbReference type="ARBA" id="ARBA00004442"/>
    </source>
</evidence>
<evidence type="ECO:0000259" key="7">
    <source>
        <dbReference type="Pfam" id="PF07980"/>
    </source>
</evidence>
<evidence type="ECO:0000256" key="3">
    <source>
        <dbReference type="ARBA" id="ARBA00022729"/>
    </source>
</evidence>
<keyword evidence="5" id="KW-0998">Cell outer membrane</keyword>
<dbReference type="InterPro" id="IPR011990">
    <property type="entry name" value="TPR-like_helical_dom_sf"/>
</dbReference>
<keyword evidence="3 6" id="KW-0732">Signal</keyword>
<dbReference type="RefSeq" id="WP_284352113.1">
    <property type="nucleotide sequence ID" value="NZ_BRXS01000006.1"/>
</dbReference>
<evidence type="ECO:0000313" key="9">
    <source>
        <dbReference type="Proteomes" id="UP001161325"/>
    </source>
</evidence>
<comment type="similarity">
    <text evidence="2">Belongs to the SusD family.</text>
</comment>
<dbReference type="SUPFAM" id="SSF48452">
    <property type="entry name" value="TPR-like"/>
    <property type="match status" value="1"/>
</dbReference>
<protein>
    <recommendedName>
        <fullName evidence="7">RagB/SusD domain-containing protein</fullName>
    </recommendedName>
</protein>
<evidence type="ECO:0000256" key="5">
    <source>
        <dbReference type="ARBA" id="ARBA00023237"/>
    </source>
</evidence>
<evidence type="ECO:0000313" key="8">
    <source>
        <dbReference type="EMBL" id="GLC27678.1"/>
    </source>
</evidence>
<keyword evidence="9" id="KW-1185">Reference proteome</keyword>
<sequence length="447" mass="48893">MRKLHSVRRGPRPRLATLGALVLGAAVVGACNEFLQAENPGAVEESDVNQPQYMSLLANGVISEFQAAFSNITWWNSMFSDELYNRQTFFEEILIDQRRVGPENGTNGTFIYPRIQRARFSADDAVSRMKIVLGDSAGVDIRVARSLAYGVMTYNYLAEMLCEIPFDAQAPQTPDDVFRKAIAKADSAVTVANAAKARAKARTPIVAADTLAADSVRNFALVGAARAALNLNDRARAVTYAQQVPAAFNFFATFSNNSTAENHRIWSNLTAASSATTDNTPFRDMAGDVRIPRSGVTGVTGLIPRSPSSYSSFDGTATGAPFVPGGTVRIASGLEARYIVAEAQIESNPAQALTLINERRAFGRLQQPVSGLTGTALLTELRDQRRRDFYLDNHRLGDLRRYLKYYQVNEFQRGPYPTSTTGETYGDQTCWPLTLAEINGNPNIPRP</sequence>